<organism evidence="2 3">
    <name type="scientific">Parvularcula marina</name>
    <dbReference type="NCBI Taxonomy" id="2292771"/>
    <lineage>
        <taxon>Bacteria</taxon>
        <taxon>Pseudomonadati</taxon>
        <taxon>Pseudomonadota</taxon>
        <taxon>Alphaproteobacteria</taxon>
        <taxon>Parvularculales</taxon>
        <taxon>Parvularculaceae</taxon>
        <taxon>Parvularcula</taxon>
    </lineage>
</organism>
<reference evidence="2 3" key="1">
    <citation type="submission" date="2018-08" db="EMBL/GenBank/DDBJ databases">
        <title>Parvularcula sp. SM1705, isolated from surface water of the South Sea China.</title>
        <authorList>
            <person name="Sun L."/>
        </authorList>
    </citation>
    <scope>NUCLEOTIDE SEQUENCE [LARGE SCALE GENOMIC DNA]</scope>
    <source>
        <strain evidence="2 3">SM1705</strain>
    </source>
</reference>
<evidence type="ECO:0000259" key="1">
    <source>
        <dbReference type="Pfam" id="PF08450"/>
    </source>
</evidence>
<dbReference type="AlphaFoldDB" id="A0A371RF25"/>
<dbReference type="Gene3D" id="2.120.10.30">
    <property type="entry name" value="TolB, C-terminal domain"/>
    <property type="match status" value="1"/>
</dbReference>
<evidence type="ECO:0000313" key="3">
    <source>
        <dbReference type="Proteomes" id="UP000264589"/>
    </source>
</evidence>
<proteinExistence type="predicted"/>
<feature type="domain" description="SMP-30/Gluconolactonase/LRE-like region" evidence="1">
    <location>
        <begin position="199"/>
        <end position="358"/>
    </location>
</feature>
<gene>
    <name evidence="2" type="ORF">DX908_01385</name>
</gene>
<dbReference type="Pfam" id="PF08450">
    <property type="entry name" value="SGL"/>
    <property type="match status" value="1"/>
</dbReference>
<dbReference type="InterPro" id="IPR051288">
    <property type="entry name" value="Serum_paraoxonase/arylesterase"/>
</dbReference>
<name>A0A371RF25_9PROT</name>
<dbReference type="InterPro" id="IPR013658">
    <property type="entry name" value="SGL"/>
</dbReference>
<dbReference type="InParanoid" id="A0A371RF25"/>
<comment type="caution">
    <text evidence="2">The sequence shown here is derived from an EMBL/GenBank/DDBJ whole genome shotgun (WGS) entry which is preliminary data.</text>
</comment>
<dbReference type="InterPro" id="IPR011042">
    <property type="entry name" value="6-blade_b-propeller_TolB-like"/>
</dbReference>
<evidence type="ECO:0000313" key="2">
    <source>
        <dbReference type="EMBL" id="RFB04052.1"/>
    </source>
</evidence>
<dbReference type="PANTHER" id="PTHR11799:SF12">
    <property type="entry name" value="PARAOXONASE-RELATED"/>
    <property type="match status" value="1"/>
</dbReference>
<sequence length="391" mass="41124">MGQKNTLPTARHHWLAAMADDPHKGIGDAIQGATPRQEKAREPRIGGTMSRLNWTLCSALALGMASIPGTASATGPAVSYFDIKNPEDIAPIGETGMAIVSSFAPAVDGAAPLYLLDLSGGHLTPLHAAYPDNTVMDGQCGAPEAPVHAHGIDIHPKSDGYYELLVVNHGGREAIEIYEINMNGDGPTLAWTGCEIVPAKISPNDVTALPDGAFAVSSFGMKDDPETVQKILSGQPTGAIIEWTVSGGWHTHDRTSFSGPNGVIASPDGTALYVADWGTSSIHVLTRSDGSLRKLADLDFHPDNLSLTADGHVVAAGQFGTPEEIWACVLSAEPRCDLPGRVASINPETGEVMTLIDTGDSYGAVSIGLVYGGTVWVGAFHDDRLARYRDE</sequence>
<keyword evidence="3" id="KW-1185">Reference proteome</keyword>
<protein>
    <recommendedName>
        <fullName evidence="1">SMP-30/Gluconolactonase/LRE-like region domain-containing protein</fullName>
    </recommendedName>
</protein>
<accession>A0A371RF25</accession>
<dbReference type="EMBL" id="QUQO01000001">
    <property type="protein sequence ID" value="RFB04052.1"/>
    <property type="molecule type" value="Genomic_DNA"/>
</dbReference>
<dbReference type="Proteomes" id="UP000264589">
    <property type="component" value="Unassembled WGS sequence"/>
</dbReference>
<dbReference type="PANTHER" id="PTHR11799">
    <property type="entry name" value="PARAOXONASE"/>
    <property type="match status" value="1"/>
</dbReference>
<dbReference type="SUPFAM" id="SSF63829">
    <property type="entry name" value="Calcium-dependent phosphotriesterase"/>
    <property type="match status" value="1"/>
</dbReference>